<keyword evidence="1" id="KW-0602">Photosynthesis</keyword>
<evidence type="ECO:0000256" key="3">
    <source>
        <dbReference type="SAM" id="SignalP"/>
    </source>
</evidence>
<sequence>MKNMFWFLLLFSTIGYAQSYTLKPLTSGKNTSMRGLSIVSDSIAWVSGSNGQVGKSLDGGKTWEWTQPKGYEKLDFRDIEAFDQLKAIVVNAGSPAYILSTIDGGKSWREVYKNTDSAIFLDGMGFWDEQQGIIFGDPIKNKMQLLKTTDGGLTWQDISANLKKELKIGEAGFAASGTTIRTGADGKVWVASGGSASKIYYSSNYGHRWKVYDCPILQGESSTGPFSIAFYDAKKGIVVGGNYLKDKESTNNVLLTTNGGKTWSKPQKPVSGYRSAVEYITDQLCFATGSSGTDVSTDGGKNWTNISTLNFNAIQKAKNGKLILLTGNKGQIYQITSP</sequence>
<dbReference type="InterPro" id="IPR036278">
    <property type="entry name" value="Sialidase_sf"/>
</dbReference>
<dbReference type="AlphaFoldDB" id="A0A923IT71"/>
<dbReference type="InterPro" id="IPR028203">
    <property type="entry name" value="PSII_CF48-like_dom"/>
</dbReference>
<feature type="signal peptide" evidence="3">
    <location>
        <begin position="1"/>
        <end position="17"/>
    </location>
</feature>
<dbReference type="GO" id="GO:0015979">
    <property type="term" value="P:photosynthesis"/>
    <property type="evidence" value="ECO:0007669"/>
    <property type="project" value="UniProtKB-KW"/>
</dbReference>
<dbReference type="RefSeq" id="WP_182921079.1">
    <property type="nucleotide sequence ID" value="NZ_WNXD01000001.1"/>
</dbReference>
<reference evidence="5" key="1">
    <citation type="submission" date="2019-11" db="EMBL/GenBank/DDBJ databases">
        <title>Description of Pedobacter sp. LMG 31464T.</title>
        <authorList>
            <person name="Carlier A."/>
            <person name="Qi S."/>
            <person name="Vandamme P."/>
        </authorList>
    </citation>
    <scope>NUCLEOTIDE SEQUENCE</scope>
    <source>
        <strain evidence="5">LMG 31464</strain>
    </source>
</reference>
<keyword evidence="3" id="KW-0732">Signal</keyword>
<evidence type="ECO:0000313" key="5">
    <source>
        <dbReference type="EMBL" id="MBB2144390.1"/>
    </source>
</evidence>
<dbReference type="GO" id="GO:0009523">
    <property type="term" value="C:photosystem II"/>
    <property type="evidence" value="ECO:0007669"/>
    <property type="project" value="UniProtKB-KW"/>
</dbReference>
<dbReference type="CDD" id="cd15482">
    <property type="entry name" value="Sialidase_non-viral"/>
    <property type="match status" value="1"/>
</dbReference>
<dbReference type="PANTHER" id="PTHR47199:SF2">
    <property type="entry name" value="PHOTOSYSTEM II STABILITY_ASSEMBLY FACTOR HCF136, CHLOROPLASTIC"/>
    <property type="match status" value="1"/>
</dbReference>
<evidence type="ECO:0000256" key="1">
    <source>
        <dbReference type="ARBA" id="ARBA00022531"/>
    </source>
</evidence>
<evidence type="ECO:0000259" key="4">
    <source>
        <dbReference type="Pfam" id="PF14870"/>
    </source>
</evidence>
<dbReference type="Pfam" id="PF14870">
    <property type="entry name" value="PSII_BNR"/>
    <property type="match status" value="1"/>
</dbReference>
<keyword evidence="6" id="KW-1185">Reference proteome</keyword>
<gene>
    <name evidence="5" type="ORF">GM921_02750</name>
</gene>
<organism evidence="5 6">
    <name type="scientific">Pedobacter planticolens</name>
    <dbReference type="NCBI Taxonomy" id="2679964"/>
    <lineage>
        <taxon>Bacteria</taxon>
        <taxon>Pseudomonadati</taxon>
        <taxon>Bacteroidota</taxon>
        <taxon>Sphingobacteriia</taxon>
        <taxon>Sphingobacteriales</taxon>
        <taxon>Sphingobacteriaceae</taxon>
        <taxon>Pedobacter</taxon>
    </lineage>
</organism>
<dbReference type="SUPFAM" id="SSF50939">
    <property type="entry name" value="Sialidases"/>
    <property type="match status" value="1"/>
</dbReference>
<feature type="chain" id="PRO_5037541309" evidence="3">
    <location>
        <begin position="18"/>
        <end position="338"/>
    </location>
</feature>
<keyword evidence="2" id="KW-0604">Photosystem II</keyword>
<name>A0A923IT71_9SPHI</name>
<dbReference type="Proteomes" id="UP000601055">
    <property type="component" value="Unassembled WGS sequence"/>
</dbReference>
<evidence type="ECO:0000256" key="2">
    <source>
        <dbReference type="ARBA" id="ARBA00023276"/>
    </source>
</evidence>
<feature type="domain" description="Photosynthesis system II assembly factor Ycf48/Hcf136-like" evidence="4">
    <location>
        <begin position="36"/>
        <end position="112"/>
    </location>
</feature>
<protein>
    <submittedName>
        <fullName evidence="5">Oxidoreductase</fullName>
    </submittedName>
</protein>
<accession>A0A923IT71</accession>
<dbReference type="PANTHER" id="PTHR47199">
    <property type="entry name" value="PHOTOSYSTEM II STABILITY/ASSEMBLY FACTOR HCF136, CHLOROPLASTIC"/>
    <property type="match status" value="1"/>
</dbReference>
<dbReference type="Gene3D" id="2.130.10.10">
    <property type="entry name" value="YVTN repeat-like/Quinoprotein amine dehydrogenase"/>
    <property type="match status" value="2"/>
</dbReference>
<dbReference type="EMBL" id="WNXD01000001">
    <property type="protein sequence ID" value="MBB2144390.1"/>
    <property type="molecule type" value="Genomic_DNA"/>
</dbReference>
<evidence type="ECO:0000313" key="6">
    <source>
        <dbReference type="Proteomes" id="UP000601055"/>
    </source>
</evidence>
<dbReference type="InterPro" id="IPR015943">
    <property type="entry name" value="WD40/YVTN_repeat-like_dom_sf"/>
</dbReference>
<comment type="caution">
    <text evidence="5">The sequence shown here is derived from an EMBL/GenBank/DDBJ whole genome shotgun (WGS) entry which is preliminary data.</text>
</comment>
<proteinExistence type="predicted"/>